<evidence type="ECO:0000313" key="2">
    <source>
        <dbReference type="EMBL" id="KAK3683385.1"/>
    </source>
</evidence>
<protein>
    <submittedName>
        <fullName evidence="2">Uncharacterized protein</fullName>
    </submittedName>
</protein>
<sequence length="172" mass="18166">MWADKGREGGTRNPMRGSPISQLPPPSPLLLPSLSFSALPRLSAHCPLPSGLSGCTLCARATRPSQSASLVWGNSLFTCSRRYGVTAPWSHCPQSTLPVSLAIPLPISQARREYGWATAQERGCTCPMAVVLLWPASTPHCIPCGLRMTKATAPSGNGRDGSLRVTTTAAVT</sequence>
<gene>
    <name evidence="2" type="ORF">B0T22DRAFT_467818</name>
</gene>
<feature type="compositionally biased region" description="Basic and acidic residues" evidence="1">
    <location>
        <begin position="1"/>
        <end position="10"/>
    </location>
</feature>
<organism evidence="2 3">
    <name type="scientific">Podospora appendiculata</name>
    <dbReference type="NCBI Taxonomy" id="314037"/>
    <lineage>
        <taxon>Eukaryota</taxon>
        <taxon>Fungi</taxon>
        <taxon>Dikarya</taxon>
        <taxon>Ascomycota</taxon>
        <taxon>Pezizomycotina</taxon>
        <taxon>Sordariomycetes</taxon>
        <taxon>Sordariomycetidae</taxon>
        <taxon>Sordariales</taxon>
        <taxon>Podosporaceae</taxon>
        <taxon>Podospora</taxon>
    </lineage>
</organism>
<keyword evidence="3" id="KW-1185">Reference proteome</keyword>
<feature type="region of interest" description="Disordered" evidence="1">
    <location>
        <begin position="1"/>
        <end position="25"/>
    </location>
</feature>
<dbReference type="EMBL" id="JAULSO010000004">
    <property type="protein sequence ID" value="KAK3683385.1"/>
    <property type="molecule type" value="Genomic_DNA"/>
</dbReference>
<dbReference type="AlphaFoldDB" id="A0AAE0X275"/>
<evidence type="ECO:0000313" key="3">
    <source>
        <dbReference type="Proteomes" id="UP001270362"/>
    </source>
</evidence>
<reference evidence="2" key="1">
    <citation type="journal article" date="2023" name="Mol. Phylogenet. Evol.">
        <title>Genome-scale phylogeny and comparative genomics of the fungal order Sordariales.</title>
        <authorList>
            <person name="Hensen N."/>
            <person name="Bonometti L."/>
            <person name="Westerberg I."/>
            <person name="Brannstrom I.O."/>
            <person name="Guillou S."/>
            <person name="Cros-Aarteil S."/>
            <person name="Calhoun S."/>
            <person name="Haridas S."/>
            <person name="Kuo A."/>
            <person name="Mondo S."/>
            <person name="Pangilinan J."/>
            <person name="Riley R."/>
            <person name="LaButti K."/>
            <person name="Andreopoulos B."/>
            <person name="Lipzen A."/>
            <person name="Chen C."/>
            <person name="Yan M."/>
            <person name="Daum C."/>
            <person name="Ng V."/>
            <person name="Clum A."/>
            <person name="Steindorff A."/>
            <person name="Ohm R.A."/>
            <person name="Martin F."/>
            <person name="Silar P."/>
            <person name="Natvig D.O."/>
            <person name="Lalanne C."/>
            <person name="Gautier V."/>
            <person name="Ament-Velasquez S.L."/>
            <person name="Kruys A."/>
            <person name="Hutchinson M.I."/>
            <person name="Powell A.J."/>
            <person name="Barry K."/>
            <person name="Miller A.N."/>
            <person name="Grigoriev I.V."/>
            <person name="Debuchy R."/>
            <person name="Gladieux P."/>
            <person name="Hiltunen Thoren M."/>
            <person name="Johannesson H."/>
        </authorList>
    </citation>
    <scope>NUCLEOTIDE SEQUENCE</scope>
    <source>
        <strain evidence="2">CBS 314.62</strain>
    </source>
</reference>
<accession>A0AAE0X275</accession>
<proteinExistence type="predicted"/>
<dbReference type="Proteomes" id="UP001270362">
    <property type="component" value="Unassembled WGS sequence"/>
</dbReference>
<reference evidence="2" key="2">
    <citation type="submission" date="2023-06" db="EMBL/GenBank/DDBJ databases">
        <authorList>
            <consortium name="Lawrence Berkeley National Laboratory"/>
            <person name="Haridas S."/>
            <person name="Hensen N."/>
            <person name="Bonometti L."/>
            <person name="Westerberg I."/>
            <person name="Brannstrom I.O."/>
            <person name="Guillou S."/>
            <person name="Cros-Aarteil S."/>
            <person name="Calhoun S."/>
            <person name="Kuo A."/>
            <person name="Mondo S."/>
            <person name="Pangilinan J."/>
            <person name="Riley R."/>
            <person name="Labutti K."/>
            <person name="Andreopoulos B."/>
            <person name="Lipzen A."/>
            <person name="Chen C."/>
            <person name="Yanf M."/>
            <person name="Daum C."/>
            <person name="Ng V."/>
            <person name="Clum A."/>
            <person name="Steindorff A."/>
            <person name="Ohm R."/>
            <person name="Martin F."/>
            <person name="Silar P."/>
            <person name="Natvig D."/>
            <person name="Lalanne C."/>
            <person name="Gautier V."/>
            <person name="Ament-Velasquez S.L."/>
            <person name="Kruys A."/>
            <person name="Hutchinson M.I."/>
            <person name="Powell A.J."/>
            <person name="Barry K."/>
            <person name="Miller A.N."/>
            <person name="Grigoriev I.V."/>
            <person name="Debuchy R."/>
            <person name="Gladieux P."/>
            <person name="Thoren M.H."/>
            <person name="Johannesson H."/>
        </authorList>
    </citation>
    <scope>NUCLEOTIDE SEQUENCE</scope>
    <source>
        <strain evidence="2">CBS 314.62</strain>
    </source>
</reference>
<evidence type="ECO:0000256" key="1">
    <source>
        <dbReference type="SAM" id="MobiDB-lite"/>
    </source>
</evidence>
<comment type="caution">
    <text evidence="2">The sequence shown here is derived from an EMBL/GenBank/DDBJ whole genome shotgun (WGS) entry which is preliminary data.</text>
</comment>
<name>A0AAE0X275_9PEZI</name>